<name>A0A016TTV0_9BILA</name>
<gene>
    <name evidence="1" type="primary">Acey_s0080.g1389</name>
    <name evidence="1" type="ORF">Y032_0080g1389</name>
</gene>
<protein>
    <submittedName>
        <fullName evidence="1">Uncharacterized protein</fullName>
    </submittedName>
</protein>
<comment type="caution">
    <text evidence="1">The sequence shown here is derived from an EMBL/GenBank/DDBJ whole genome shotgun (WGS) entry which is preliminary data.</text>
</comment>
<keyword evidence="2" id="KW-1185">Reference proteome</keyword>
<evidence type="ECO:0000313" key="1">
    <source>
        <dbReference type="EMBL" id="EYC05833.1"/>
    </source>
</evidence>
<dbReference type="Proteomes" id="UP000024635">
    <property type="component" value="Unassembled WGS sequence"/>
</dbReference>
<sequence>MQPGSSFIIYGGEPGVEFIIEFTRSKRDNPQTLLLFSHSSKSSPPSNEVNLEVKFTCLSVRDKVYYERFPRNVM</sequence>
<accession>A0A016TTV0</accession>
<proteinExistence type="predicted"/>
<dbReference type="AlphaFoldDB" id="A0A016TTV0"/>
<reference evidence="2" key="1">
    <citation type="journal article" date="2015" name="Nat. Genet.">
        <title>The genome and transcriptome of the zoonotic hookworm Ancylostoma ceylanicum identify infection-specific gene families.</title>
        <authorList>
            <person name="Schwarz E.M."/>
            <person name="Hu Y."/>
            <person name="Antoshechkin I."/>
            <person name="Miller M.M."/>
            <person name="Sternberg P.W."/>
            <person name="Aroian R.V."/>
        </authorList>
    </citation>
    <scope>NUCLEOTIDE SEQUENCE</scope>
    <source>
        <strain evidence="2">HY135</strain>
    </source>
</reference>
<organism evidence="1 2">
    <name type="scientific">Ancylostoma ceylanicum</name>
    <dbReference type="NCBI Taxonomy" id="53326"/>
    <lineage>
        <taxon>Eukaryota</taxon>
        <taxon>Metazoa</taxon>
        <taxon>Ecdysozoa</taxon>
        <taxon>Nematoda</taxon>
        <taxon>Chromadorea</taxon>
        <taxon>Rhabditida</taxon>
        <taxon>Rhabditina</taxon>
        <taxon>Rhabditomorpha</taxon>
        <taxon>Strongyloidea</taxon>
        <taxon>Ancylostomatidae</taxon>
        <taxon>Ancylostomatinae</taxon>
        <taxon>Ancylostoma</taxon>
    </lineage>
</organism>
<dbReference type="EMBL" id="JARK01001416">
    <property type="protein sequence ID" value="EYC05833.1"/>
    <property type="molecule type" value="Genomic_DNA"/>
</dbReference>
<evidence type="ECO:0000313" key="2">
    <source>
        <dbReference type="Proteomes" id="UP000024635"/>
    </source>
</evidence>